<sequence length="311" mass="33012">MTTLLVSHPAYTRHETPRGHPERIDRILAVEQTLADPAFDDLLRLEAPEAPLEAIIRCHPRAHVEALRRLNPHDDEGFVAIDSDTAMSPGTFAAALHAAGGAMLAVDTVMAGRAKNAFSASRPPGHHAEPARAMGFCFFNNAAIAARHAQAAHGLERVAIMDFDVHHGNGTQAIFWTDPSVLYASTHEMPLYPGTGARSETGEAGTIVNAPLRAGDGGEAFRAAMEAVVLPRLLAFAPDLVIVSAGFDAHRRDPLANLNLVEADYAWATEQLMAAAEKTARGRLVSVLEGGYDLTALAGSTAVHVGTLMDG</sequence>
<dbReference type="CDD" id="cd11599">
    <property type="entry name" value="HDAC_classII_2"/>
    <property type="match status" value="1"/>
</dbReference>
<dbReference type="Gene3D" id="3.40.800.20">
    <property type="entry name" value="Histone deacetylase domain"/>
    <property type="match status" value="1"/>
</dbReference>
<dbReference type="InterPro" id="IPR000286">
    <property type="entry name" value="HDACs"/>
</dbReference>
<keyword evidence="4" id="KW-1185">Reference proteome</keyword>
<accession>A0ABU0JBG1</accession>
<organism evidence="3 4">
    <name type="scientific">Labrys wisconsinensis</name>
    <dbReference type="NCBI Taxonomy" id="425677"/>
    <lineage>
        <taxon>Bacteria</taxon>
        <taxon>Pseudomonadati</taxon>
        <taxon>Pseudomonadota</taxon>
        <taxon>Alphaproteobacteria</taxon>
        <taxon>Hyphomicrobiales</taxon>
        <taxon>Xanthobacteraceae</taxon>
        <taxon>Labrys</taxon>
    </lineage>
</organism>
<dbReference type="PANTHER" id="PTHR10625">
    <property type="entry name" value="HISTONE DEACETYLASE HDAC1-RELATED"/>
    <property type="match status" value="1"/>
</dbReference>
<gene>
    <name evidence="3" type="ORF">QO011_003628</name>
</gene>
<dbReference type="Pfam" id="PF00850">
    <property type="entry name" value="Hist_deacetyl"/>
    <property type="match status" value="1"/>
</dbReference>
<name>A0ABU0JBG1_9HYPH</name>
<protein>
    <submittedName>
        <fullName evidence="3">Acetoin utilization deacetylase AcuC-like enzyme</fullName>
    </submittedName>
</protein>
<reference evidence="3 4" key="1">
    <citation type="submission" date="2023-07" db="EMBL/GenBank/DDBJ databases">
        <title>Genomic Encyclopedia of Type Strains, Phase IV (KMG-IV): sequencing the most valuable type-strain genomes for metagenomic binning, comparative biology and taxonomic classification.</title>
        <authorList>
            <person name="Goeker M."/>
        </authorList>
    </citation>
    <scope>NUCLEOTIDE SEQUENCE [LARGE SCALE GENOMIC DNA]</scope>
    <source>
        <strain evidence="3 4">DSM 19619</strain>
    </source>
</reference>
<comment type="similarity">
    <text evidence="1">Belongs to the histone deacetylase family.</text>
</comment>
<evidence type="ECO:0000313" key="3">
    <source>
        <dbReference type="EMBL" id="MDQ0470609.1"/>
    </source>
</evidence>
<evidence type="ECO:0000313" key="4">
    <source>
        <dbReference type="Proteomes" id="UP001242480"/>
    </source>
</evidence>
<feature type="domain" description="Histone deacetylase" evidence="2">
    <location>
        <begin position="20"/>
        <end position="307"/>
    </location>
</feature>
<comment type="caution">
    <text evidence="3">The sequence shown here is derived from an EMBL/GenBank/DDBJ whole genome shotgun (WGS) entry which is preliminary data.</text>
</comment>
<evidence type="ECO:0000256" key="1">
    <source>
        <dbReference type="ARBA" id="ARBA00005947"/>
    </source>
</evidence>
<dbReference type="InterPro" id="IPR023696">
    <property type="entry name" value="Ureohydrolase_dom_sf"/>
</dbReference>
<dbReference type="PANTHER" id="PTHR10625:SF10">
    <property type="entry name" value="HISTONE DEACETYLASE HDAC1"/>
    <property type="match status" value="1"/>
</dbReference>
<proteinExistence type="inferred from homology"/>
<dbReference type="Proteomes" id="UP001242480">
    <property type="component" value="Unassembled WGS sequence"/>
</dbReference>
<evidence type="ECO:0000259" key="2">
    <source>
        <dbReference type="Pfam" id="PF00850"/>
    </source>
</evidence>
<dbReference type="InterPro" id="IPR023801">
    <property type="entry name" value="His_deacetylse_dom"/>
</dbReference>
<dbReference type="RefSeq" id="WP_307274711.1">
    <property type="nucleotide sequence ID" value="NZ_JAUSVX010000006.1"/>
</dbReference>
<dbReference type="PRINTS" id="PR01270">
    <property type="entry name" value="HDASUPER"/>
</dbReference>
<dbReference type="InterPro" id="IPR037138">
    <property type="entry name" value="His_deacetylse_dom_sf"/>
</dbReference>
<dbReference type="SUPFAM" id="SSF52768">
    <property type="entry name" value="Arginase/deacetylase"/>
    <property type="match status" value="1"/>
</dbReference>
<dbReference type="EMBL" id="JAUSVX010000006">
    <property type="protein sequence ID" value="MDQ0470609.1"/>
    <property type="molecule type" value="Genomic_DNA"/>
</dbReference>